<dbReference type="AlphaFoldDB" id="A0A5B0R0M9"/>
<dbReference type="EMBL" id="VSWC01000001">
    <property type="protein sequence ID" value="KAA1119117.1"/>
    <property type="molecule type" value="Genomic_DNA"/>
</dbReference>
<keyword evidence="2" id="KW-1185">Reference proteome</keyword>
<comment type="caution">
    <text evidence="1">The sequence shown here is derived from an EMBL/GenBank/DDBJ whole genome shotgun (WGS) entry which is preliminary data.</text>
</comment>
<sequence>MRCIGIASQIRCDTDALHRLTDAMHRYCIAKTMRYRYRAIYRIVSHRFIVGVSGNARVVTNDNLE</sequence>
<proteinExistence type="predicted"/>
<organism evidence="1 2">
    <name type="scientific">Puccinia graminis f. sp. tritici</name>
    <dbReference type="NCBI Taxonomy" id="56615"/>
    <lineage>
        <taxon>Eukaryota</taxon>
        <taxon>Fungi</taxon>
        <taxon>Dikarya</taxon>
        <taxon>Basidiomycota</taxon>
        <taxon>Pucciniomycotina</taxon>
        <taxon>Pucciniomycetes</taxon>
        <taxon>Pucciniales</taxon>
        <taxon>Pucciniaceae</taxon>
        <taxon>Puccinia</taxon>
    </lineage>
</organism>
<gene>
    <name evidence="1" type="ORF">PGT21_015582</name>
</gene>
<accession>A0A5B0R0M9</accession>
<evidence type="ECO:0000313" key="2">
    <source>
        <dbReference type="Proteomes" id="UP000324748"/>
    </source>
</evidence>
<protein>
    <submittedName>
        <fullName evidence="1">Uncharacterized protein</fullName>
    </submittedName>
</protein>
<evidence type="ECO:0000313" key="1">
    <source>
        <dbReference type="EMBL" id="KAA1119117.1"/>
    </source>
</evidence>
<name>A0A5B0R0M9_PUCGR</name>
<dbReference type="Proteomes" id="UP000324748">
    <property type="component" value="Unassembled WGS sequence"/>
</dbReference>
<reference evidence="1 2" key="1">
    <citation type="submission" date="2019-05" db="EMBL/GenBank/DDBJ databases">
        <title>Emergence of the Ug99 lineage of the wheat stem rust pathogen through somatic hybridization.</title>
        <authorList>
            <person name="Li F."/>
            <person name="Upadhyaya N.M."/>
            <person name="Sperschneider J."/>
            <person name="Matny O."/>
            <person name="Nguyen-Phuc H."/>
            <person name="Mago R."/>
            <person name="Raley C."/>
            <person name="Miller M.E."/>
            <person name="Silverstein K.A.T."/>
            <person name="Henningsen E."/>
            <person name="Hirsch C.D."/>
            <person name="Visser B."/>
            <person name="Pretorius Z.A."/>
            <person name="Steffenson B.J."/>
            <person name="Schwessinger B."/>
            <person name="Dodds P.N."/>
            <person name="Figueroa M."/>
        </authorList>
    </citation>
    <scope>NUCLEOTIDE SEQUENCE [LARGE SCALE GENOMIC DNA]</scope>
    <source>
        <strain evidence="1">21-0</strain>
    </source>
</reference>